<evidence type="ECO:0000259" key="6">
    <source>
        <dbReference type="PROSITE" id="PS50110"/>
    </source>
</evidence>
<dbReference type="Pfam" id="PF12833">
    <property type="entry name" value="HTH_18"/>
    <property type="match status" value="1"/>
</dbReference>
<dbReference type="InterPro" id="IPR020449">
    <property type="entry name" value="Tscrpt_reg_AraC-type_HTH"/>
</dbReference>
<feature type="domain" description="Response regulatory" evidence="6">
    <location>
        <begin position="3"/>
        <end position="120"/>
    </location>
</feature>
<dbReference type="InterPro" id="IPR001789">
    <property type="entry name" value="Sig_transdc_resp-reg_receiver"/>
</dbReference>
<dbReference type="GO" id="GO:0000160">
    <property type="term" value="P:phosphorelay signal transduction system"/>
    <property type="evidence" value="ECO:0007669"/>
    <property type="project" value="InterPro"/>
</dbReference>
<dbReference type="PROSITE" id="PS50110">
    <property type="entry name" value="RESPONSE_REGULATORY"/>
    <property type="match status" value="1"/>
</dbReference>
<dbReference type="PANTHER" id="PTHR43280">
    <property type="entry name" value="ARAC-FAMILY TRANSCRIPTIONAL REGULATOR"/>
    <property type="match status" value="1"/>
</dbReference>
<dbReference type="Gene3D" id="3.40.50.2300">
    <property type="match status" value="1"/>
</dbReference>
<name>A0A3D9IQ61_9BACL</name>
<keyword evidence="8" id="KW-1185">Reference proteome</keyword>
<evidence type="ECO:0000256" key="4">
    <source>
        <dbReference type="PROSITE-ProRule" id="PRU00169"/>
    </source>
</evidence>
<keyword evidence="4" id="KW-0597">Phosphoprotein</keyword>
<dbReference type="EMBL" id="QRDY01000004">
    <property type="protein sequence ID" value="RED63216.1"/>
    <property type="molecule type" value="Genomic_DNA"/>
</dbReference>
<dbReference type="GO" id="GO:0043565">
    <property type="term" value="F:sequence-specific DNA binding"/>
    <property type="evidence" value="ECO:0007669"/>
    <property type="project" value="InterPro"/>
</dbReference>
<proteinExistence type="predicted"/>
<dbReference type="Proteomes" id="UP000256869">
    <property type="component" value="Unassembled WGS sequence"/>
</dbReference>
<evidence type="ECO:0000259" key="5">
    <source>
        <dbReference type="PROSITE" id="PS01124"/>
    </source>
</evidence>
<keyword evidence="2" id="KW-0238">DNA-binding</keyword>
<dbReference type="RefSeq" id="WP_115992501.1">
    <property type="nucleotide sequence ID" value="NZ_QRDY01000004.1"/>
</dbReference>
<reference evidence="7 8" key="1">
    <citation type="submission" date="2018-07" db="EMBL/GenBank/DDBJ databases">
        <title>Genomic Encyclopedia of Type Strains, Phase III (KMG-III): the genomes of soil and plant-associated and newly described type strains.</title>
        <authorList>
            <person name="Whitman W."/>
        </authorList>
    </citation>
    <scope>NUCLEOTIDE SEQUENCE [LARGE SCALE GENOMIC DNA]</scope>
    <source>
        <strain evidence="7 8">CECT 8236</strain>
    </source>
</reference>
<dbReference type="OrthoDB" id="342399at2"/>
<evidence type="ECO:0000256" key="1">
    <source>
        <dbReference type="ARBA" id="ARBA00023015"/>
    </source>
</evidence>
<sequence length="532" mass="61585">MYNVMLVDDDYPVLELLSETIDWEGKGLRLIGTFENGAMAWEQAQIVMPDILITDIGMPRMNGLELCARIKERKPDTRIIILSCHNEFVYAQQAMHLNVQEYLLKESLQPEDLARMLDRFKLGLDEERHISGERLRLHALVNDSQELLKEQAFKNFIHQPLLSADRWMKEANGFGLFLGEEACLPVIGYVDDYQQVKHRFASEQTLRFAVANVMEEMLCEVGARMLHVAYGERKQLLLFTYKKSLKTNIFDLASGHIRTFQSALRKVLKIRMTYLVGTECDTPESLKRCLQTMLTEENQRFYLKAGSVAKLQAEPVADEDLFLHYDAASSELRETMVGKRHEDARMLADSWIERMARDRYPPAAVKDWVLKLLLDIKLKLRTLQYVRSGYSADTLHREISEIDSIGELREWLNGQLLSAADDDGAAFVSKRPELKEAYKYVNLHLNRRISLDEVADVLHLNASYFSRMFKKETGETFIEYVTRMKMERAKEMLDRTSHTVGEICELLGYDNQSYFIKTFKTHSGVTPMEYRG</sequence>
<organism evidence="7 8">
    <name type="scientific">Cohnella lupini</name>
    <dbReference type="NCBI Taxonomy" id="1294267"/>
    <lineage>
        <taxon>Bacteria</taxon>
        <taxon>Bacillati</taxon>
        <taxon>Bacillota</taxon>
        <taxon>Bacilli</taxon>
        <taxon>Bacillales</taxon>
        <taxon>Paenibacillaceae</taxon>
        <taxon>Cohnella</taxon>
    </lineage>
</organism>
<dbReference type="InterPro" id="IPR009057">
    <property type="entry name" value="Homeodomain-like_sf"/>
</dbReference>
<dbReference type="InterPro" id="IPR011006">
    <property type="entry name" value="CheY-like_superfamily"/>
</dbReference>
<comment type="caution">
    <text evidence="7">The sequence shown here is derived from an EMBL/GenBank/DDBJ whole genome shotgun (WGS) entry which is preliminary data.</text>
</comment>
<dbReference type="SMART" id="SM00342">
    <property type="entry name" value="HTH_ARAC"/>
    <property type="match status" value="1"/>
</dbReference>
<dbReference type="GO" id="GO:0003700">
    <property type="term" value="F:DNA-binding transcription factor activity"/>
    <property type="evidence" value="ECO:0007669"/>
    <property type="project" value="InterPro"/>
</dbReference>
<dbReference type="SMART" id="SM00448">
    <property type="entry name" value="REC"/>
    <property type="match status" value="1"/>
</dbReference>
<keyword evidence="1" id="KW-0805">Transcription regulation</keyword>
<dbReference type="PROSITE" id="PS00041">
    <property type="entry name" value="HTH_ARAC_FAMILY_1"/>
    <property type="match status" value="1"/>
</dbReference>
<dbReference type="InterPro" id="IPR018062">
    <property type="entry name" value="HTH_AraC-typ_CS"/>
</dbReference>
<dbReference type="Gene3D" id="1.10.10.60">
    <property type="entry name" value="Homeodomain-like"/>
    <property type="match status" value="2"/>
</dbReference>
<dbReference type="CDD" id="cd17536">
    <property type="entry name" value="REC_YesN-like"/>
    <property type="match status" value="1"/>
</dbReference>
<accession>A0A3D9IQ61</accession>
<feature type="modified residue" description="4-aspartylphosphate" evidence="4">
    <location>
        <position position="55"/>
    </location>
</feature>
<dbReference type="PROSITE" id="PS01124">
    <property type="entry name" value="HTH_ARAC_FAMILY_2"/>
    <property type="match status" value="1"/>
</dbReference>
<protein>
    <submittedName>
        <fullName evidence="7">Two-component system response regulator YesN</fullName>
    </submittedName>
</protein>
<dbReference type="PRINTS" id="PR00032">
    <property type="entry name" value="HTHARAC"/>
</dbReference>
<gene>
    <name evidence="7" type="ORF">DFP95_104210</name>
</gene>
<dbReference type="InterPro" id="IPR018060">
    <property type="entry name" value="HTH_AraC"/>
</dbReference>
<feature type="domain" description="HTH araC/xylS-type" evidence="5">
    <location>
        <begin position="435"/>
        <end position="532"/>
    </location>
</feature>
<evidence type="ECO:0000256" key="3">
    <source>
        <dbReference type="ARBA" id="ARBA00023163"/>
    </source>
</evidence>
<evidence type="ECO:0000313" key="7">
    <source>
        <dbReference type="EMBL" id="RED63216.1"/>
    </source>
</evidence>
<dbReference type="Pfam" id="PF00072">
    <property type="entry name" value="Response_reg"/>
    <property type="match status" value="1"/>
</dbReference>
<dbReference type="SUPFAM" id="SSF46689">
    <property type="entry name" value="Homeodomain-like"/>
    <property type="match status" value="2"/>
</dbReference>
<dbReference type="SUPFAM" id="SSF52172">
    <property type="entry name" value="CheY-like"/>
    <property type="match status" value="1"/>
</dbReference>
<keyword evidence="3" id="KW-0804">Transcription</keyword>
<evidence type="ECO:0000313" key="8">
    <source>
        <dbReference type="Proteomes" id="UP000256869"/>
    </source>
</evidence>
<dbReference type="PANTHER" id="PTHR43280:SF2">
    <property type="entry name" value="HTH-TYPE TRANSCRIPTIONAL REGULATOR EXSA"/>
    <property type="match status" value="1"/>
</dbReference>
<dbReference type="AlphaFoldDB" id="A0A3D9IQ61"/>
<evidence type="ECO:0000256" key="2">
    <source>
        <dbReference type="ARBA" id="ARBA00023125"/>
    </source>
</evidence>